<organism evidence="2 3">
    <name type="scientific">Symbiodinium microadriaticum</name>
    <name type="common">Dinoflagellate</name>
    <name type="synonym">Zooxanthella microadriatica</name>
    <dbReference type="NCBI Taxonomy" id="2951"/>
    <lineage>
        <taxon>Eukaryota</taxon>
        <taxon>Sar</taxon>
        <taxon>Alveolata</taxon>
        <taxon>Dinophyceae</taxon>
        <taxon>Suessiales</taxon>
        <taxon>Symbiodiniaceae</taxon>
        <taxon>Symbiodinium</taxon>
    </lineage>
</organism>
<keyword evidence="1" id="KW-0812">Transmembrane</keyword>
<reference evidence="2 3" key="1">
    <citation type="submission" date="2016-02" db="EMBL/GenBank/DDBJ databases">
        <title>Genome analysis of coral dinoflagellate symbionts highlights evolutionary adaptations to a symbiotic lifestyle.</title>
        <authorList>
            <person name="Aranda M."/>
            <person name="Li Y."/>
            <person name="Liew Y.J."/>
            <person name="Baumgarten S."/>
            <person name="Simakov O."/>
            <person name="Wilson M."/>
            <person name="Piel J."/>
            <person name="Ashoor H."/>
            <person name="Bougouffa S."/>
            <person name="Bajic V.B."/>
            <person name="Ryu T."/>
            <person name="Ravasi T."/>
            <person name="Bayer T."/>
            <person name="Micklem G."/>
            <person name="Kim H."/>
            <person name="Bhak J."/>
            <person name="Lajeunesse T.C."/>
            <person name="Voolstra C.R."/>
        </authorList>
    </citation>
    <scope>NUCLEOTIDE SEQUENCE [LARGE SCALE GENOMIC DNA]</scope>
    <source>
        <strain evidence="2 3">CCMP2467</strain>
    </source>
</reference>
<keyword evidence="1" id="KW-1133">Transmembrane helix</keyword>
<evidence type="ECO:0000313" key="3">
    <source>
        <dbReference type="Proteomes" id="UP000186817"/>
    </source>
</evidence>
<feature type="transmembrane region" description="Helical" evidence="1">
    <location>
        <begin position="50"/>
        <end position="71"/>
    </location>
</feature>
<protein>
    <submittedName>
        <fullName evidence="2">Uncharacterized protein</fullName>
    </submittedName>
</protein>
<proteinExistence type="predicted"/>
<accession>A0A1Q9DQ76</accession>
<dbReference type="AlphaFoldDB" id="A0A1Q9DQ76"/>
<name>A0A1Q9DQ76_SYMMI</name>
<evidence type="ECO:0000256" key="1">
    <source>
        <dbReference type="SAM" id="Phobius"/>
    </source>
</evidence>
<sequence>MDAASKQYRHKMRGCYGKQSRRMEKRQPVKRTELCAFFAETRLNSDRSKIVPVVRSFFILLMSTFVLRGVLSSGMSCGDVYPWEPLHLCSRRCAATPTP</sequence>
<gene>
    <name evidence="2" type="ORF">AK812_SmicGene20365</name>
</gene>
<dbReference type="Proteomes" id="UP000186817">
    <property type="component" value="Unassembled WGS sequence"/>
</dbReference>
<evidence type="ECO:0000313" key="2">
    <source>
        <dbReference type="EMBL" id="OLP97323.1"/>
    </source>
</evidence>
<dbReference type="EMBL" id="LSRX01000438">
    <property type="protein sequence ID" value="OLP97323.1"/>
    <property type="molecule type" value="Genomic_DNA"/>
</dbReference>
<comment type="caution">
    <text evidence="2">The sequence shown here is derived from an EMBL/GenBank/DDBJ whole genome shotgun (WGS) entry which is preliminary data.</text>
</comment>
<keyword evidence="1" id="KW-0472">Membrane</keyword>
<keyword evidence="3" id="KW-1185">Reference proteome</keyword>